<proteinExistence type="predicted"/>
<sequence>MVNHRRPVKKMSQNRQRTLWSRRFPSSTRRPYFQSTRTDCEMATLASHRFPRIEDNFDDTHLQPHTHDFDVILKHGKRLSSFRVFGKRGKNLGINKAIARDGTSGDHATIPLVGDIVFMRLGGPDGRSLVSMRGRDAAMVDYIFESSTFRGRLAAFQGAARRRLPESLVVTRPRAFPK</sequence>
<name>A0AAD6YJ85_9AGAR</name>
<comment type="caution">
    <text evidence="1">The sequence shown here is derived from an EMBL/GenBank/DDBJ whole genome shotgun (WGS) entry which is preliminary data.</text>
</comment>
<evidence type="ECO:0000313" key="2">
    <source>
        <dbReference type="Proteomes" id="UP001219525"/>
    </source>
</evidence>
<accession>A0AAD6YJ85</accession>
<organism evidence="1 2">
    <name type="scientific">Mycena pura</name>
    <dbReference type="NCBI Taxonomy" id="153505"/>
    <lineage>
        <taxon>Eukaryota</taxon>
        <taxon>Fungi</taxon>
        <taxon>Dikarya</taxon>
        <taxon>Basidiomycota</taxon>
        <taxon>Agaricomycotina</taxon>
        <taxon>Agaricomycetes</taxon>
        <taxon>Agaricomycetidae</taxon>
        <taxon>Agaricales</taxon>
        <taxon>Marasmiineae</taxon>
        <taxon>Mycenaceae</taxon>
        <taxon>Mycena</taxon>
    </lineage>
</organism>
<dbReference type="AlphaFoldDB" id="A0AAD6YJ85"/>
<dbReference type="Proteomes" id="UP001219525">
    <property type="component" value="Unassembled WGS sequence"/>
</dbReference>
<evidence type="ECO:0000313" key="1">
    <source>
        <dbReference type="EMBL" id="KAJ7214530.1"/>
    </source>
</evidence>
<keyword evidence="2" id="KW-1185">Reference proteome</keyword>
<dbReference type="EMBL" id="JARJCW010000019">
    <property type="protein sequence ID" value="KAJ7214530.1"/>
    <property type="molecule type" value="Genomic_DNA"/>
</dbReference>
<gene>
    <name evidence="1" type="ORF">GGX14DRAFT_563350</name>
</gene>
<reference evidence="1" key="1">
    <citation type="submission" date="2023-03" db="EMBL/GenBank/DDBJ databases">
        <title>Massive genome expansion in bonnet fungi (Mycena s.s.) driven by repeated elements and novel gene families across ecological guilds.</title>
        <authorList>
            <consortium name="Lawrence Berkeley National Laboratory"/>
            <person name="Harder C.B."/>
            <person name="Miyauchi S."/>
            <person name="Viragh M."/>
            <person name="Kuo A."/>
            <person name="Thoen E."/>
            <person name="Andreopoulos B."/>
            <person name="Lu D."/>
            <person name="Skrede I."/>
            <person name="Drula E."/>
            <person name="Henrissat B."/>
            <person name="Morin E."/>
            <person name="Kohler A."/>
            <person name="Barry K."/>
            <person name="LaButti K."/>
            <person name="Morin E."/>
            <person name="Salamov A."/>
            <person name="Lipzen A."/>
            <person name="Mereny Z."/>
            <person name="Hegedus B."/>
            <person name="Baldrian P."/>
            <person name="Stursova M."/>
            <person name="Weitz H."/>
            <person name="Taylor A."/>
            <person name="Grigoriev I.V."/>
            <person name="Nagy L.G."/>
            <person name="Martin F."/>
            <person name="Kauserud H."/>
        </authorList>
    </citation>
    <scope>NUCLEOTIDE SEQUENCE</scope>
    <source>
        <strain evidence="1">9144</strain>
    </source>
</reference>
<protein>
    <submittedName>
        <fullName evidence="1">Uncharacterized protein</fullName>
    </submittedName>
</protein>